<reference evidence="5 6" key="1">
    <citation type="journal article" date="2018" name="IMA Fungus">
        <title>IMA Genome-F 10: Nine draft genome sequences of Claviceps purpurea s.lat., including C. arundinis, C. humidiphila, and C. cf. spartinae, pseudomolecules for the pitch canker pathogen Fusarium circinatum, draft genome of Davidsoniella eucalypti, Grosmannia galeiformis, Quambalaria eucalypti, and Teratosphaeria destructans.</title>
        <authorList>
            <person name="Wingfield B.D."/>
            <person name="Liu M."/>
            <person name="Nguyen H.D."/>
            <person name="Lane F.A."/>
            <person name="Morgan S.W."/>
            <person name="De Vos L."/>
            <person name="Wilken P.M."/>
            <person name="Duong T.A."/>
            <person name="Aylward J."/>
            <person name="Coetzee M.P."/>
            <person name="Dadej K."/>
            <person name="De Beer Z.W."/>
            <person name="Findlay W."/>
            <person name="Havenga M."/>
            <person name="Kolarik M."/>
            <person name="Menzies J.G."/>
            <person name="Naidoo K."/>
            <person name="Pochopski O."/>
            <person name="Shoukouhi P."/>
            <person name="Santana Q.C."/>
            <person name="Seifert K.A."/>
            <person name="Soal N."/>
            <person name="Steenkamp E.T."/>
            <person name="Tatham C.T."/>
            <person name="van der Nest M.A."/>
            <person name="Wingfield M.J."/>
        </authorList>
    </citation>
    <scope>NUCLEOTIDE SEQUENCE [LARGE SCALE GENOMIC DNA]</scope>
    <source>
        <strain evidence="5">CMW44962</strain>
    </source>
</reference>
<feature type="region of interest" description="Disordered" evidence="3">
    <location>
        <begin position="1084"/>
        <end position="1144"/>
    </location>
</feature>
<gene>
    <name evidence="5" type="ORF">Tdes44962_MAKER02945</name>
</gene>
<dbReference type="PANTHER" id="PTHR15653">
    <property type="entry name" value="STRIATIN"/>
    <property type="match status" value="1"/>
</dbReference>
<dbReference type="InterPro" id="IPR013258">
    <property type="entry name" value="Striatin_N"/>
</dbReference>
<feature type="domain" description="Striatin N-terminal" evidence="4">
    <location>
        <begin position="25"/>
        <end position="188"/>
    </location>
</feature>
<keyword evidence="1" id="KW-0175">Coiled coil</keyword>
<keyword evidence="2" id="KW-0853">WD repeat</keyword>
<dbReference type="InterPro" id="IPR051488">
    <property type="entry name" value="WD_repeat_striatin"/>
</dbReference>
<dbReference type="SUPFAM" id="SSF50978">
    <property type="entry name" value="WD40 repeat-like"/>
    <property type="match status" value="1"/>
</dbReference>
<dbReference type="PROSITE" id="PS50082">
    <property type="entry name" value="WD_REPEATS_2"/>
    <property type="match status" value="1"/>
</dbReference>
<feature type="compositionally biased region" description="Basic and acidic residues" evidence="3">
    <location>
        <begin position="1131"/>
        <end position="1140"/>
    </location>
</feature>
<dbReference type="Gene3D" id="1.20.5.300">
    <property type="match status" value="1"/>
</dbReference>
<dbReference type="SMART" id="SM00320">
    <property type="entry name" value="WD40"/>
    <property type="match status" value="6"/>
</dbReference>
<feature type="compositionally biased region" description="Low complexity" evidence="3">
    <location>
        <begin position="277"/>
        <end position="292"/>
    </location>
</feature>
<accession>A0A9W7W2F2</accession>
<protein>
    <submittedName>
        <fullName evidence="5">Striatin Pro11</fullName>
    </submittedName>
</protein>
<evidence type="ECO:0000256" key="1">
    <source>
        <dbReference type="ARBA" id="ARBA00023054"/>
    </source>
</evidence>
<feature type="repeat" description="WD" evidence="2">
    <location>
        <begin position="794"/>
        <end position="837"/>
    </location>
</feature>
<dbReference type="Proteomes" id="UP001138500">
    <property type="component" value="Unassembled WGS sequence"/>
</dbReference>
<dbReference type="EMBL" id="RIBY02001890">
    <property type="protein sequence ID" value="KAH9827319.1"/>
    <property type="molecule type" value="Genomic_DNA"/>
</dbReference>
<feature type="region of interest" description="Disordered" evidence="3">
    <location>
        <begin position="88"/>
        <end position="152"/>
    </location>
</feature>
<sequence>MAFQQQGVGNGAAGEHHGPQGTEYTLQGVMRFLQIEWHSHERARNAWDIERAEMKAKIAKQEGECRHAKRINEQLERQVRMLEMALKNERNKNKKKDANGELAAQQAGEEGKDKKQGQENGGEVAGKEAEKAVQQRPSSAHMPHNSFLETDEGHLLETEKEREQYLDNTTKYLRNCMKEIQYLLTPPQHPPPPQLLPNGNFTGLPEPPLSVEDIYVQHQRARGAGRGPQAQVPQQHMQQHGVPNHQPPPIPNNLPSATGPQHMQGRYTEFPPDLSEAPSADSLQQAAQQQPQGLLYHDDQVESITHSYDALGRALPADTAEQPQPVRSSRQQPADTDGWTFDDEQPLPNEHPQEQSRRPDTDLFPSAASSSLPLAKSPPRGSALGVTSGSHRRKSSHGSQAMARRRSSQGKQDASAADAAAASADANEFKVKFALRGHLDVVRSVVFSGGGSPSEPEVCTAGDDGTIKRWIIPASYQSFGQSLQPGQSQPESKFQNLDINACFTHRGHDGIVTSLASCPASTNFSTGGRANGDGWVFSGGQDATVRVWERGRVDPKATLEGHTDAVWAVCVLPATIGTVFGTPRATQFGGADRLILVSGAADGAVKVWAVSPPPQNSSRDTGSRRGVGGSRRHSVTSGSNFPSSPQPSVASPTPFSYTLIHTIKRPMPAEEGKSPAAPTSIAALGPGGETFVVAYTDSSVLIFDTRTGEEVIGMASNETYDGTPATQINTVVATSFGLESGGPSRDPSHGMEAEEVGAGATGGREGVEGVVITGHEDRFVRFFDANSGQCTYNMLAHPSSISSLSLPPSGNPREAVSAGHDASIRIWSLEKRICTQEIMSNRHMRGEGVTCVSWSAEGRLVVAGGGDGVCKGRGMSWGILHLHWHSGVLAAPGLVLDERAQCHCTSTPIRIGSPACCSRHAGPNADERGPGLIWAQRGYLKTLQKDRKKRTWPLQSHLMFSTANQLTKWKVCGTNDDLRKVHMSKNKVPGTAQIQKELSLATLHSRSPIKQPRKMSNIAGQYDYEVAQQVLNDNDKNRFLCCYLNINDTTVVDWDKAAKDFGSASVESFKKTISYAFKKIKTAQGNGVPADAEGSTTKATPKNGGKGKRKGTDEEGPEGKSPTKKTKAMPKKGEGKKSAELVEEADGTSLKSTCVASRRVFEESARREACSVDDPALWYVDESMVGINMRSTPHSIQRPMGYAVG</sequence>
<evidence type="ECO:0000313" key="6">
    <source>
        <dbReference type="Proteomes" id="UP001138500"/>
    </source>
</evidence>
<reference evidence="5 6" key="2">
    <citation type="journal article" date="2021" name="Curr. Genet.">
        <title>Genetic response to nitrogen starvation in the aggressive Eucalyptus foliar pathogen Teratosphaeria destructans.</title>
        <authorList>
            <person name="Havenga M."/>
            <person name="Wingfield B.D."/>
            <person name="Wingfield M.J."/>
            <person name="Dreyer L.L."/>
            <person name="Roets F."/>
            <person name="Aylward J."/>
        </authorList>
    </citation>
    <scope>NUCLEOTIDE SEQUENCE [LARGE SCALE GENOMIC DNA]</scope>
    <source>
        <strain evidence="5">CMW44962</strain>
    </source>
</reference>
<feature type="compositionally biased region" description="Polar residues" evidence="3">
    <location>
        <begin position="640"/>
        <end position="654"/>
    </location>
</feature>
<dbReference type="InterPro" id="IPR036322">
    <property type="entry name" value="WD40_repeat_dom_sf"/>
</dbReference>
<dbReference type="Pfam" id="PF08232">
    <property type="entry name" value="Striatin"/>
    <property type="match status" value="1"/>
</dbReference>
<dbReference type="AlphaFoldDB" id="A0A9W7W2F2"/>
<keyword evidence="6" id="KW-1185">Reference proteome</keyword>
<evidence type="ECO:0000313" key="5">
    <source>
        <dbReference type="EMBL" id="KAH9827319.1"/>
    </source>
</evidence>
<feature type="compositionally biased region" description="Low complexity" evidence="3">
    <location>
        <begin position="227"/>
        <end position="242"/>
    </location>
</feature>
<feature type="compositionally biased region" description="Low complexity" evidence="3">
    <location>
        <begin position="322"/>
        <end position="333"/>
    </location>
</feature>
<comment type="caution">
    <text evidence="5">The sequence shown here is derived from an EMBL/GenBank/DDBJ whole genome shotgun (WGS) entry which is preliminary data.</text>
</comment>
<feature type="region of interest" description="Disordered" evidence="3">
    <location>
        <begin position="316"/>
        <end position="419"/>
    </location>
</feature>
<evidence type="ECO:0000256" key="2">
    <source>
        <dbReference type="PROSITE-ProRule" id="PRU00221"/>
    </source>
</evidence>
<feature type="compositionally biased region" description="Basic and acidic residues" evidence="3">
    <location>
        <begin position="88"/>
        <end position="99"/>
    </location>
</feature>
<proteinExistence type="predicted"/>
<feature type="region of interest" description="Disordered" evidence="3">
    <location>
        <begin position="739"/>
        <end position="764"/>
    </location>
</feature>
<dbReference type="OrthoDB" id="727118at2759"/>
<dbReference type="Pfam" id="PF00400">
    <property type="entry name" value="WD40"/>
    <property type="match status" value="5"/>
</dbReference>
<name>A0A9W7W2F2_9PEZI</name>
<feature type="region of interest" description="Disordered" evidence="3">
    <location>
        <begin position="222"/>
        <end position="292"/>
    </location>
</feature>
<dbReference type="InterPro" id="IPR015943">
    <property type="entry name" value="WD40/YVTN_repeat-like_dom_sf"/>
</dbReference>
<feature type="compositionally biased region" description="Low complexity" evidence="3">
    <location>
        <begin position="363"/>
        <end position="379"/>
    </location>
</feature>
<dbReference type="PANTHER" id="PTHR15653:SF0">
    <property type="entry name" value="CONNECTOR OF KINASE TO AP-1, ISOFORM E"/>
    <property type="match status" value="1"/>
</dbReference>
<feature type="region of interest" description="Disordered" evidence="3">
    <location>
        <begin position="1"/>
        <end position="22"/>
    </location>
</feature>
<dbReference type="InterPro" id="IPR001680">
    <property type="entry name" value="WD40_rpt"/>
</dbReference>
<feature type="region of interest" description="Disordered" evidence="3">
    <location>
        <begin position="609"/>
        <end position="654"/>
    </location>
</feature>
<organism evidence="5 6">
    <name type="scientific">Teratosphaeria destructans</name>
    <dbReference type="NCBI Taxonomy" id="418781"/>
    <lineage>
        <taxon>Eukaryota</taxon>
        <taxon>Fungi</taxon>
        <taxon>Dikarya</taxon>
        <taxon>Ascomycota</taxon>
        <taxon>Pezizomycotina</taxon>
        <taxon>Dothideomycetes</taxon>
        <taxon>Dothideomycetidae</taxon>
        <taxon>Mycosphaerellales</taxon>
        <taxon>Teratosphaeriaceae</taxon>
        <taxon>Teratosphaeria</taxon>
    </lineage>
</organism>
<dbReference type="PROSITE" id="PS50294">
    <property type="entry name" value="WD_REPEATS_REGION"/>
    <property type="match status" value="1"/>
</dbReference>
<evidence type="ECO:0000259" key="4">
    <source>
        <dbReference type="Pfam" id="PF08232"/>
    </source>
</evidence>
<evidence type="ECO:0000256" key="3">
    <source>
        <dbReference type="SAM" id="MobiDB-lite"/>
    </source>
</evidence>
<feature type="compositionally biased region" description="Basic and acidic residues" evidence="3">
    <location>
        <begin position="351"/>
        <end position="361"/>
    </location>
</feature>
<dbReference type="Gene3D" id="2.130.10.10">
    <property type="entry name" value="YVTN repeat-like/Quinoprotein amine dehydrogenase"/>
    <property type="match status" value="2"/>
</dbReference>